<dbReference type="AlphaFoldDB" id="A0A6N2T6B8"/>
<dbReference type="Pfam" id="PF02922">
    <property type="entry name" value="CBM_48"/>
    <property type="match status" value="1"/>
</dbReference>
<dbReference type="InterPro" id="IPR013780">
    <property type="entry name" value="Glyco_hydro_b"/>
</dbReference>
<organism evidence="5">
    <name type="scientific">Schaalia odontolytica</name>
    <dbReference type="NCBI Taxonomy" id="1660"/>
    <lineage>
        <taxon>Bacteria</taxon>
        <taxon>Bacillati</taxon>
        <taxon>Actinomycetota</taxon>
        <taxon>Actinomycetes</taxon>
        <taxon>Actinomycetales</taxon>
        <taxon>Actinomycetaceae</taxon>
        <taxon>Schaalia</taxon>
    </lineage>
</organism>
<dbReference type="NCBIfam" id="TIGR02100">
    <property type="entry name" value="glgX_debranch"/>
    <property type="match status" value="1"/>
</dbReference>
<evidence type="ECO:0000256" key="1">
    <source>
        <dbReference type="ARBA" id="ARBA00008061"/>
    </source>
</evidence>
<accession>A0A6N2T6B8</accession>
<evidence type="ECO:0000256" key="3">
    <source>
        <dbReference type="ARBA" id="ARBA00023295"/>
    </source>
</evidence>
<dbReference type="InterPro" id="IPR013783">
    <property type="entry name" value="Ig-like_fold"/>
</dbReference>
<dbReference type="Gene3D" id="2.60.40.10">
    <property type="entry name" value="Immunoglobulins"/>
    <property type="match status" value="1"/>
</dbReference>
<comment type="similarity">
    <text evidence="1">Belongs to the glycosyl hydrolase 13 family.</text>
</comment>
<dbReference type="EC" id="3.2.1.-" evidence="5"/>
<feature type="domain" description="Glycosyl hydrolase family 13 catalytic" evidence="4">
    <location>
        <begin position="175"/>
        <end position="617"/>
    </location>
</feature>
<evidence type="ECO:0000259" key="4">
    <source>
        <dbReference type="SMART" id="SM00642"/>
    </source>
</evidence>
<gene>
    <name evidence="5" type="primary">glgX</name>
    <name evidence="5" type="ORF">AOLFYP35_01204</name>
</gene>
<dbReference type="SMART" id="SM00642">
    <property type="entry name" value="Aamy"/>
    <property type="match status" value="1"/>
</dbReference>
<dbReference type="CDD" id="cd02856">
    <property type="entry name" value="E_set_GDE_Isoamylase_N"/>
    <property type="match status" value="1"/>
</dbReference>
<name>A0A6N2T6B8_9ACTO</name>
<proteinExistence type="inferred from homology"/>
<dbReference type="InterPro" id="IPR006047">
    <property type="entry name" value="GH13_cat_dom"/>
</dbReference>
<dbReference type="Gene3D" id="2.60.40.1180">
    <property type="entry name" value="Golgi alpha-mannosidase II"/>
    <property type="match status" value="1"/>
</dbReference>
<dbReference type="InterPro" id="IPR014756">
    <property type="entry name" value="Ig_E-set"/>
</dbReference>
<evidence type="ECO:0000256" key="2">
    <source>
        <dbReference type="ARBA" id="ARBA00022801"/>
    </source>
</evidence>
<dbReference type="SUPFAM" id="SSF51011">
    <property type="entry name" value="Glycosyl hydrolase domain"/>
    <property type="match status" value="1"/>
</dbReference>
<dbReference type="GO" id="GO:0005980">
    <property type="term" value="P:glycogen catabolic process"/>
    <property type="evidence" value="ECO:0007669"/>
    <property type="project" value="InterPro"/>
</dbReference>
<keyword evidence="2 5" id="KW-0378">Hydrolase</keyword>
<dbReference type="InterPro" id="IPR004193">
    <property type="entry name" value="Glyco_hydro_13_N"/>
</dbReference>
<protein>
    <submittedName>
        <fullName evidence="5">Glycogen debranching enzyme</fullName>
        <ecNumber evidence="5">3.2.1.-</ecNumber>
    </submittedName>
</protein>
<keyword evidence="3 5" id="KW-0326">Glycosidase</keyword>
<dbReference type="InterPro" id="IPR017853">
    <property type="entry name" value="GH"/>
</dbReference>
<dbReference type="InterPro" id="IPR044505">
    <property type="entry name" value="GlgX_Isoamylase_N_E_set"/>
</dbReference>
<dbReference type="Gene3D" id="3.20.20.80">
    <property type="entry name" value="Glycosidases"/>
    <property type="match status" value="1"/>
</dbReference>
<evidence type="ECO:0000313" key="5">
    <source>
        <dbReference type="EMBL" id="VYT01248.1"/>
    </source>
</evidence>
<sequence length="760" mass="83825">MSQQANYVYHAVTQPHPHYRQLGVTVSGSGLNVAVVSTRATQVDFCVIDPDTGFEQRYRLLGPDHGIWHGHIEGFGLGTHYGFRAQGPWDPDAGLFFNENKLLVDPYGRGLAGAVDIRPEVYAHQVDEDSYPVSYPLEPSTTDSAPFNAHSVVIDTSFRITPQPKVPLDETVIYELHVKGFTQNMPEVPPNLRGTYAGLAHPASVRYLKELGVTSVELLPIHAKSDEPFLVERGLTNYWGYSTLSYFSPEPSYASAAARARGPQAVIDEFRGMVSILHEAGIEVILDVVYNHTCESGDTGPTLSLRGLDSPLYYRRTDAYPSQIIDTTGCGNTLNTDNPQVISLILDSLRYWVSSMGIDGFRFDLAATIGRFSTGFTPLHPLLIAMGADPLLRETKLIAEPWDVGLGGWQTGNFPDPFCEWNDRFRDAIRSFWLSDLRELSVGRQAGGANELATRLSGSQDLFGHGVGYLRGPGASVNFVTAHDGFTLADLTAFDHKHNLANLEENRDGSDNNHSWNHGLEGALAAPILGADPDVRDITGFVEDIVPARQRSQRNLLATLLVSSGTPMLVAGDEFSRTQFGNNNAYCQDSPISWIDWDLSELQKEQLEIVRWLLALRRAHPALRPMKFFSGSEPHGDTLPDLSWYDASGVPMRDDVWTSPDSRVFQMLRSGTPYRSRDALVLFNGTTADRNVPLPRGRGVQWVHVFDSAWSQIDDGGVTSMNDAVALPHTLDYKASDATVSMDPFSMHIYLSSVDSSPAR</sequence>
<dbReference type="SUPFAM" id="SSF51445">
    <property type="entry name" value="(Trans)glycosidases"/>
    <property type="match status" value="1"/>
</dbReference>
<dbReference type="PANTHER" id="PTHR43002">
    <property type="entry name" value="GLYCOGEN DEBRANCHING ENZYME"/>
    <property type="match status" value="1"/>
</dbReference>
<dbReference type="GO" id="GO:0004135">
    <property type="term" value="F:amylo-alpha-1,6-glucosidase activity"/>
    <property type="evidence" value="ECO:0007669"/>
    <property type="project" value="InterPro"/>
</dbReference>
<dbReference type="SUPFAM" id="SSF81296">
    <property type="entry name" value="E set domains"/>
    <property type="match status" value="1"/>
</dbReference>
<dbReference type="InterPro" id="IPR011837">
    <property type="entry name" value="Glycogen_debranch_GlgX"/>
</dbReference>
<dbReference type="EMBL" id="CACRSM010000002">
    <property type="protein sequence ID" value="VYT01248.1"/>
    <property type="molecule type" value="Genomic_DNA"/>
</dbReference>
<dbReference type="CDD" id="cd11326">
    <property type="entry name" value="AmyAc_Glg_debranch"/>
    <property type="match status" value="1"/>
</dbReference>
<reference evidence="5" key="1">
    <citation type="submission" date="2019-11" db="EMBL/GenBank/DDBJ databases">
        <authorList>
            <person name="Feng L."/>
        </authorList>
    </citation>
    <scope>NUCLEOTIDE SEQUENCE</scope>
    <source>
        <strain evidence="5">AodontolyticusLFYP35</strain>
    </source>
</reference>